<feature type="compositionally biased region" description="Basic and acidic residues" evidence="1">
    <location>
        <begin position="127"/>
        <end position="141"/>
    </location>
</feature>
<dbReference type="AlphaFoldDB" id="A0A2T7PP58"/>
<proteinExistence type="predicted"/>
<keyword evidence="3" id="KW-1185">Reference proteome</keyword>
<dbReference type="EMBL" id="PZQS01000003">
    <property type="protein sequence ID" value="PVD35214.1"/>
    <property type="molecule type" value="Genomic_DNA"/>
</dbReference>
<evidence type="ECO:0000313" key="2">
    <source>
        <dbReference type="EMBL" id="PVD35214.1"/>
    </source>
</evidence>
<sequence>MTTTVDRMQHGRLRPAVLHHVWVSSQSRPLGGRAGHRCSQPPAIVTGRPHLMSVCVQKQKYHGIVGSCNPACPNNEGQTLLFADSPAAAMLQSGTGGDTGDDDERSRPTETPDGGDTNRPLLATEASEERSSEQAQKELVRNQKTMGSLMTRDGHGWL</sequence>
<feature type="region of interest" description="Disordered" evidence="1">
    <location>
        <begin position="85"/>
        <end position="158"/>
    </location>
</feature>
<evidence type="ECO:0000256" key="1">
    <source>
        <dbReference type="SAM" id="MobiDB-lite"/>
    </source>
</evidence>
<dbReference type="Proteomes" id="UP000245119">
    <property type="component" value="Linkage Group LG3"/>
</dbReference>
<protein>
    <submittedName>
        <fullName evidence="2">Uncharacterized protein</fullName>
    </submittedName>
</protein>
<gene>
    <name evidence="2" type="ORF">C0Q70_06495</name>
</gene>
<organism evidence="2 3">
    <name type="scientific">Pomacea canaliculata</name>
    <name type="common">Golden apple snail</name>
    <dbReference type="NCBI Taxonomy" id="400727"/>
    <lineage>
        <taxon>Eukaryota</taxon>
        <taxon>Metazoa</taxon>
        <taxon>Spiralia</taxon>
        <taxon>Lophotrochozoa</taxon>
        <taxon>Mollusca</taxon>
        <taxon>Gastropoda</taxon>
        <taxon>Caenogastropoda</taxon>
        <taxon>Architaenioglossa</taxon>
        <taxon>Ampullarioidea</taxon>
        <taxon>Ampullariidae</taxon>
        <taxon>Pomacea</taxon>
    </lineage>
</organism>
<comment type="caution">
    <text evidence="2">The sequence shown here is derived from an EMBL/GenBank/DDBJ whole genome shotgun (WGS) entry which is preliminary data.</text>
</comment>
<reference evidence="2 3" key="1">
    <citation type="submission" date="2018-04" db="EMBL/GenBank/DDBJ databases">
        <title>The genome of golden apple snail Pomacea canaliculata provides insight into stress tolerance and invasive adaptation.</title>
        <authorList>
            <person name="Liu C."/>
            <person name="Liu B."/>
            <person name="Ren Y."/>
            <person name="Zhang Y."/>
            <person name="Wang H."/>
            <person name="Li S."/>
            <person name="Jiang F."/>
            <person name="Yin L."/>
            <person name="Zhang G."/>
            <person name="Qian W."/>
            <person name="Fan W."/>
        </authorList>
    </citation>
    <scope>NUCLEOTIDE SEQUENCE [LARGE SCALE GENOMIC DNA]</scope>
    <source>
        <strain evidence="2">SZHN2017</strain>
        <tissue evidence="2">Muscle</tissue>
    </source>
</reference>
<name>A0A2T7PP58_POMCA</name>
<evidence type="ECO:0000313" key="3">
    <source>
        <dbReference type="Proteomes" id="UP000245119"/>
    </source>
</evidence>
<accession>A0A2T7PP58</accession>